<evidence type="ECO:0000256" key="2">
    <source>
        <dbReference type="SAM" id="SignalP"/>
    </source>
</evidence>
<feature type="chain" id="PRO_5020483709" evidence="2">
    <location>
        <begin position="22"/>
        <end position="228"/>
    </location>
</feature>
<sequence length="228" mass="24488">MHTTRLLVLTACTLASGAALAADNDPFTGPAIAVGISMAQLDHKATRKNEYTPSVGPVITNTTSDSASQHTAVPILDFSWTERIAPTWVAGAGINLEPGKRSSTDYLTKDNTYGQGPKFTLSQHTAVYALAGKQLGDNWLLFGKLGYHQAKGQFEGWSSGKLRGIGLGAGATRAWKSGWQLRMEGEYIGFNQTQVGKATANSLGNTLTSTISNKPRMWRMNVMAGYNF</sequence>
<keyword evidence="2" id="KW-0732">Signal</keyword>
<organism evidence="3 4">
    <name type="scientific">Paludibacterium purpuratum</name>
    <dbReference type="NCBI Taxonomy" id="1144873"/>
    <lineage>
        <taxon>Bacteria</taxon>
        <taxon>Pseudomonadati</taxon>
        <taxon>Pseudomonadota</taxon>
        <taxon>Betaproteobacteria</taxon>
        <taxon>Neisseriales</taxon>
        <taxon>Chromobacteriaceae</taxon>
        <taxon>Paludibacterium</taxon>
    </lineage>
</organism>
<accession>A0A4R7B3I7</accession>
<dbReference type="OrthoDB" id="268975at2"/>
<evidence type="ECO:0000313" key="3">
    <source>
        <dbReference type="EMBL" id="TDR76545.1"/>
    </source>
</evidence>
<dbReference type="InterPro" id="IPR011250">
    <property type="entry name" value="OMP/PagP_B-barrel"/>
</dbReference>
<dbReference type="AlphaFoldDB" id="A0A4R7B3I7"/>
<proteinExistence type="predicted"/>
<dbReference type="Proteomes" id="UP000295611">
    <property type="component" value="Unassembled WGS sequence"/>
</dbReference>
<protein>
    <submittedName>
        <fullName evidence="3">Outer membrane protein with beta-barrel domain</fullName>
    </submittedName>
</protein>
<evidence type="ECO:0000313" key="4">
    <source>
        <dbReference type="Proteomes" id="UP000295611"/>
    </source>
</evidence>
<evidence type="ECO:0000256" key="1">
    <source>
        <dbReference type="ARBA" id="ARBA00004442"/>
    </source>
</evidence>
<dbReference type="GO" id="GO:0009279">
    <property type="term" value="C:cell outer membrane"/>
    <property type="evidence" value="ECO:0007669"/>
    <property type="project" value="UniProtKB-SubCell"/>
</dbReference>
<comment type="caution">
    <text evidence="3">The sequence shown here is derived from an EMBL/GenBank/DDBJ whole genome shotgun (WGS) entry which is preliminary data.</text>
</comment>
<keyword evidence="4" id="KW-1185">Reference proteome</keyword>
<feature type="signal peptide" evidence="2">
    <location>
        <begin position="1"/>
        <end position="21"/>
    </location>
</feature>
<dbReference type="SUPFAM" id="SSF56925">
    <property type="entry name" value="OMPA-like"/>
    <property type="match status" value="1"/>
</dbReference>
<name>A0A4R7B3I7_9NEIS</name>
<dbReference type="EMBL" id="SNZP01000011">
    <property type="protein sequence ID" value="TDR76545.1"/>
    <property type="molecule type" value="Genomic_DNA"/>
</dbReference>
<dbReference type="RefSeq" id="WP_133682292.1">
    <property type="nucleotide sequence ID" value="NZ_SNZP01000011.1"/>
</dbReference>
<reference evidence="3 4" key="1">
    <citation type="submission" date="2019-03" db="EMBL/GenBank/DDBJ databases">
        <title>Genomic Encyclopedia of Type Strains, Phase III (KMG-III): the genomes of soil and plant-associated and newly described type strains.</title>
        <authorList>
            <person name="Whitman W."/>
        </authorList>
    </citation>
    <scope>NUCLEOTIDE SEQUENCE [LARGE SCALE GENOMIC DNA]</scope>
    <source>
        <strain evidence="3 4">CECT 8976</strain>
    </source>
</reference>
<gene>
    <name evidence="3" type="ORF">DFP86_111128</name>
</gene>
<comment type="subcellular location">
    <subcellularLocation>
        <location evidence="1">Cell outer membrane</location>
    </subcellularLocation>
</comment>